<keyword evidence="5 10" id="KW-0460">Magnesium</keyword>
<evidence type="ECO:0000256" key="4">
    <source>
        <dbReference type="ARBA" id="ARBA00022723"/>
    </source>
</evidence>
<name>A0A1Y2L3Y2_9PROT</name>
<feature type="binding site" evidence="10">
    <location>
        <position position="137"/>
    </location>
    <ligand>
        <name>4-amino-2-methyl-5-(diphosphooxymethyl)pyrimidine</name>
        <dbReference type="ChEBI" id="CHEBI:57841"/>
    </ligand>
</feature>
<dbReference type="GO" id="GO:0009229">
    <property type="term" value="P:thiamine diphosphate biosynthetic process"/>
    <property type="evidence" value="ECO:0007669"/>
    <property type="project" value="UniProtKB-UniRule"/>
</dbReference>
<comment type="catalytic activity">
    <reaction evidence="9 10 11">
        <text>2-[(2R,5Z)-2-carboxy-4-methylthiazol-5(2H)-ylidene]ethyl phosphate + 4-amino-2-methyl-5-(diphosphooxymethyl)pyrimidine + 2 H(+) = thiamine phosphate + CO2 + diphosphate</text>
        <dbReference type="Rhea" id="RHEA:47844"/>
        <dbReference type="ChEBI" id="CHEBI:15378"/>
        <dbReference type="ChEBI" id="CHEBI:16526"/>
        <dbReference type="ChEBI" id="CHEBI:33019"/>
        <dbReference type="ChEBI" id="CHEBI:37575"/>
        <dbReference type="ChEBI" id="CHEBI:57841"/>
        <dbReference type="ChEBI" id="CHEBI:62899"/>
        <dbReference type="EC" id="2.5.1.3"/>
    </reaction>
</comment>
<dbReference type="InterPro" id="IPR034291">
    <property type="entry name" value="TMP_synthase"/>
</dbReference>
<evidence type="ECO:0000256" key="8">
    <source>
        <dbReference type="ARBA" id="ARBA00047851"/>
    </source>
</evidence>
<dbReference type="InterPro" id="IPR013785">
    <property type="entry name" value="Aldolase_TIM"/>
</dbReference>
<dbReference type="NCBIfam" id="TIGR00693">
    <property type="entry name" value="thiE"/>
    <property type="match status" value="1"/>
</dbReference>
<evidence type="ECO:0000259" key="13">
    <source>
        <dbReference type="Pfam" id="PF02581"/>
    </source>
</evidence>
<comment type="catalytic activity">
    <reaction evidence="7 10 11">
        <text>4-methyl-5-(2-phosphooxyethyl)-thiazole + 4-amino-2-methyl-5-(diphosphooxymethyl)pyrimidine + H(+) = thiamine phosphate + diphosphate</text>
        <dbReference type="Rhea" id="RHEA:22328"/>
        <dbReference type="ChEBI" id="CHEBI:15378"/>
        <dbReference type="ChEBI" id="CHEBI:33019"/>
        <dbReference type="ChEBI" id="CHEBI:37575"/>
        <dbReference type="ChEBI" id="CHEBI:57841"/>
        <dbReference type="ChEBI" id="CHEBI:58296"/>
        <dbReference type="EC" id="2.5.1.3"/>
    </reaction>
</comment>
<dbReference type="GO" id="GO:0004789">
    <property type="term" value="F:thiamine-phosphate diphosphorylase activity"/>
    <property type="evidence" value="ECO:0007669"/>
    <property type="project" value="UniProtKB-UniRule"/>
</dbReference>
<dbReference type="InterPro" id="IPR022998">
    <property type="entry name" value="ThiamineP_synth_TenI"/>
</dbReference>
<feature type="binding site" evidence="10">
    <location>
        <begin position="37"/>
        <end position="41"/>
    </location>
    <ligand>
        <name>4-amino-2-methyl-5-(diphosphooxymethyl)pyrimidine</name>
        <dbReference type="ChEBI" id="CHEBI:57841"/>
    </ligand>
</feature>
<organism evidence="14 15">
    <name type="scientific">Thalassospira mesophila</name>
    <dbReference type="NCBI Taxonomy" id="1293891"/>
    <lineage>
        <taxon>Bacteria</taxon>
        <taxon>Pseudomonadati</taxon>
        <taxon>Pseudomonadota</taxon>
        <taxon>Alphaproteobacteria</taxon>
        <taxon>Rhodospirillales</taxon>
        <taxon>Thalassospiraceae</taxon>
        <taxon>Thalassospira</taxon>
    </lineage>
</organism>
<reference evidence="14 15" key="1">
    <citation type="submission" date="2014-03" db="EMBL/GenBank/DDBJ databases">
        <title>The draft genome sequence of Thalassospira mesophila JCM 18969.</title>
        <authorList>
            <person name="Lai Q."/>
            <person name="Shao Z."/>
        </authorList>
    </citation>
    <scope>NUCLEOTIDE SEQUENCE [LARGE SCALE GENOMIC DNA]</scope>
    <source>
        <strain evidence="14 15">JCM 18969</strain>
    </source>
</reference>
<comment type="similarity">
    <text evidence="10 11">Belongs to the thiamine-phosphate synthase family.</text>
</comment>
<dbReference type="PANTHER" id="PTHR20857">
    <property type="entry name" value="THIAMINE-PHOSPHATE PYROPHOSPHORYLASE"/>
    <property type="match status" value="1"/>
</dbReference>
<dbReference type="SUPFAM" id="SSF51391">
    <property type="entry name" value="Thiamin phosphate synthase"/>
    <property type="match status" value="1"/>
</dbReference>
<dbReference type="UniPathway" id="UPA00060">
    <property type="reaction ID" value="UER00141"/>
</dbReference>
<dbReference type="OrthoDB" id="7159061at2"/>
<evidence type="ECO:0000313" key="15">
    <source>
        <dbReference type="Proteomes" id="UP000193391"/>
    </source>
</evidence>
<feature type="binding site" evidence="10">
    <location>
        <position position="69"/>
    </location>
    <ligand>
        <name>4-amino-2-methyl-5-(diphosphooxymethyl)pyrimidine</name>
        <dbReference type="ChEBI" id="CHEBI:57841"/>
    </ligand>
</feature>
<dbReference type="FunFam" id="3.20.20.70:FF:000096">
    <property type="entry name" value="Thiamine-phosphate synthase"/>
    <property type="match status" value="1"/>
</dbReference>
<evidence type="ECO:0000256" key="6">
    <source>
        <dbReference type="ARBA" id="ARBA00022977"/>
    </source>
</evidence>
<evidence type="ECO:0000256" key="5">
    <source>
        <dbReference type="ARBA" id="ARBA00022842"/>
    </source>
</evidence>
<dbReference type="Proteomes" id="UP000193391">
    <property type="component" value="Unassembled WGS sequence"/>
</dbReference>
<evidence type="ECO:0000256" key="3">
    <source>
        <dbReference type="ARBA" id="ARBA00022679"/>
    </source>
</evidence>
<dbReference type="GO" id="GO:0005737">
    <property type="term" value="C:cytoplasm"/>
    <property type="evidence" value="ECO:0007669"/>
    <property type="project" value="TreeGrafter"/>
</dbReference>
<dbReference type="PANTHER" id="PTHR20857:SF15">
    <property type="entry name" value="THIAMINE-PHOSPHATE SYNTHASE"/>
    <property type="match status" value="1"/>
</dbReference>
<dbReference type="Pfam" id="PF02581">
    <property type="entry name" value="TMP-TENI"/>
    <property type="match status" value="1"/>
</dbReference>
<keyword evidence="4 10" id="KW-0479">Metal-binding</keyword>
<feature type="binding site" evidence="10">
    <location>
        <begin position="134"/>
        <end position="136"/>
    </location>
    <ligand>
        <name>2-[(2R,5Z)-2-carboxy-4-methylthiazol-5(2H)-ylidene]ethyl phosphate</name>
        <dbReference type="ChEBI" id="CHEBI:62899"/>
    </ligand>
</feature>
<sequence>MTFDLSLYLVLDRDLCRDHSVIETTVAAIRGGATMVQLRDKNAHTDDMIKIGHALMAAMAGSNVPLIVNDNIEVALAIKAHGLHIGQDDMPVARARQQLGDDKILGLSVESESAMQAVDPALVDYIGIGPVFATATKPGHKPAIGLDGLKHLVGLSPLPAVAIGGLKTKHANAVMATGAQGMAVVSAICGQPAPETASRTLADAILAASSAS</sequence>
<comment type="catalytic activity">
    <reaction evidence="8 10 11">
        <text>2-(2-carboxy-4-methylthiazol-5-yl)ethyl phosphate + 4-amino-2-methyl-5-(diphosphooxymethyl)pyrimidine + 2 H(+) = thiamine phosphate + CO2 + diphosphate</text>
        <dbReference type="Rhea" id="RHEA:47848"/>
        <dbReference type="ChEBI" id="CHEBI:15378"/>
        <dbReference type="ChEBI" id="CHEBI:16526"/>
        <dbReference type="ChEBI" id="CHEBI:33019"/>
        <dbReference type="ChEBI" id="CHEBI:37575"/>
        <dbReference type="ChEBI" id="CHEBI:57841"/>
        <dbReference type="ChEBI" id="CHEBI:62890"/>
        <dbReference type="EC" id="2.5.1.3"/>
    </reaction>
</comment>
<comment type="cofactor">
    <cofactor evidence="10">
        <name>Mg(2+)</name>
        <dbReference type="ChEBI" id="CHEBI:18420"/>
    </cofactor>
    <text evidence="10">Binds 1 Mg(2+) ion per subunit.</text>
</comment>
<gene>
    <name evidence="10" type="primary">thiE</name>
    <name evidence="14" type="ORF">TMES_01950</name>
</gene>
<accession>A0A1Y2L3Y2</accession>
<evidence type="ECO:0000256" key="1">
    <source>
        <dbReference type="ARBA" id="ARBA00003814"/>
    </source>
</evidence>
<dbReference type="GO" id="GO:0009228">
    <property type="term" value="P:thiamine biosynthetic process"/>
    <property type="evidence" value="ECO:0007669"/>
    <property type="project" value="UniProtKB-KW"/>
</dbReference>
<feature type="binding site" evidence="10">
    <location>
        <position position="70"/>
    </location>
    <ligand>
        <name>Mg(2+)</name>
        <dbReference type="ChEBI" id="CHEBI:18420"/>
    </ligand>
</feature>
<proteinExistence type="inferred from homology"/>
<evidence type="ECO:0000256" key="12">
    <source>
        <dbReference type="RuleBase" id="RU004253"/>
    </source>
</evidence>
<comment type="pathway">
    <text evidence="2 10 12">Cofactor biosynthesis; thiamine diphosphate biosynthesis; thiamine phosphate from 4-amino-2-methyl-5-diphosphomethylpyrimidine and 4-methyl-5-(2-phosphoethyl)-thiazole: step 1/1.</text>
</comment>
<comment type="caution">
    <text evidence="14">The sequence shown here is derived from an EMBL/GenBank/DDBJ whole genome shotgun (WGS) entry which is preliminary data.</text>
</comment>
<feature type="binding site" evidence="10">
    <location>
        <position position="108"/>
    </location>
    <ligand>
        <name>4-amino-2-methyl-5-(diphosphooxymethyl)pyrimidine</name>
        <dbReference type="ChEBI" id="CHEBI:57841"/>
    </ligand>
</feature>
<feature type="binding site" evidence="10">
    <location>
        <position position="89"/>
    </location>
    <ligand>
        <name>Mg(2+)</name>
        <dbReference type="ChEBI" id="CHEBI:18420"/>
    </ligand>
</feature>
<protein>
    <recommendedName>
        <fullName evidence="10">Thiamine-phosphate synthase</fullName>
        <shortName evidence="10">TP synthase</shortName>
        <shortName evidence="10">TPS</shortName>
        <ecNumber evidence="10">2.5.1.3</ecNumber>
    </recommendedName>
    <alternativeName>
        <fullName evidence="10">Thiamine-phosphate pyrophosphorylase</fullName>
        <shortName evidence="10">TMP pyrophosphorylase</shortName>
        <shortName evidence="10">TMP-PPase</shortName>
    </alternativeName>
</protein>
<dbReference type="STRING" id="1293891.TMES_01950"/>
<dbReference type="EMBL" id="JFKA01000001">
    <property type="protein sequence ID" value="OSQ40546.1"/>
    <property type="molecule type" value="Genomic_DNA"/>
</dbReference>
<dbReference type="HAMAP" id="MF_00097">
    <property type="entry name" value="TMP_synthase"/>
    <property type="match status" value="1"/>
</dbReference>
<dbReference type="GO" id="GO:0000287">
    <property type="term" value="F:magnesium ion binding"/>
    <property type="evidence" value="ECO:0007669"/>
    <property type="project" value="UniProtKB-UniRule"/>
</dbReference>
<feature type="binding site" evidence="10">
    <location>
        <position position="165"/>
    </location>
    <ligand>
        <name>2-[(2R,5Z)-2-carboxy-4-methylthiazol-5(2H)-ylidene]ethyl phosphate</name>
        <dbReference type="ChEBI" id="CHEBI:62899"/>
    </ligand>
</feature>
<dbReference type="AlphaFoldDB" id="A0A1Y2L3Y2"/>
<comment type="function">
    <text evidence="1 10">Condenses 4-methyl-5-(beta-hydroxyethyl)thiazole monophosphate (THZ-P) and 2-methyl-4-amino-5-hydroxymethyl pyrimidine pyrophosphate (HMP-PP) to form thiamine monophosphate (TMP).</text>
</comment>
<dbReference type="CDD" id="cd00564">
    <property type="entry name" value="TMP_TenI"/>
    <property type="match status" value="1"/>
</dbReference>
<evidence type="ECO:0000256" key="10">
    <source>
        <dbReference type="HAMAP-Rule" id="MF_00097"/>
    </source>
</evidence>
<keyword evidence="15" id="KW-1185">Reference proteome</keyword>
<evidence type="ECO:0000256" key="11">
    <source>
        <dbReference type="RuleBase" id="RU003826"/>
    </source>
</evidence>
<dbReference type="RefSeq" id="WP_085578906.1">
    <property type="nucleotide sequence ID" value="NZ_JFKA01000001.1"/>
</dbReference>
<evidence type="ECO:0000256" key="2">
    <source>
        <dbReference type="ARBA" id="ARBA00005165"/>
    </source>
</evidence>
<dbReference type="EC" id="2.5.1.3" evidence="10"/>
<feature type="binding site" evidence="10">
    <location>
        <begin position="185"/>
        <end position="186"/>
    </location>
    <ligand>
        <name>2-[(2R,5Z)-2-carboxy-4-methylthiazol-5(2H)-ylidene]ethyl phosphate</name>
        <dbReference type="ChEBI" id="CHEBI:62899"/>
    </ligand>
</feature>
<evidence type="ECO:0000256" key="9">
    <source>
        <dbReference type="ARBA" id="ARBA00047883"/>
    </source>
</evidence>
<dbReference type="InterPro" id="IPR036206">
    <property type="entry name" value="ThiamineP_synth_sf"/>
</dbReference>
<evidence type="ECO:0000313" key="14">
    <source>
        <dbReference type="EMBL" id="OSQ40546.1"/>
    </source>
</evidence>
<keyword evidence="6 10" id="KW-0784">Thiamine biosynthesis</keyword>
<keyword evidence="3 10" id="KW-0808">Transferase</keyword>
<dbReference type="Gene3D" id="3.20.20.70">
    <property type="entry name" value="Aldolase class I"/>
    <property type="match status" value="1"/>
</dbReference>
<evidence type="ECO:0000256" key="7">
    <source>
        <dbReference type="ARBA" id="ARBA00047334"/>
    </source>
</evidence>
<feature type="domain" description="Thiamine phosphate synthase/TenI" evidence="13">
    <location>
        <begin position="7"/>
        <end position="188"/>
    </location>
</feature>